<evidence type="ECO:0000256" key="6">
    <source>
        <dbReference type="ARBA" id="ARBA00023098"/>
    </source>
</evidence>
<dbReference type="GO" id="GO:0044550">
    <property type="term" value="P:secondary metabolite biosynthetic process"/>
    <property type="evidence" value="ECO:0007669"/>
    <property type="project" value="TreeGrafter"/>
</dbReference>
<dbReference type="InterPro" id="IPR016039">
    <property type="entry name" value="Thiolase-like"/>
</dbReference>
<dbReference type="Gene3D" id="3.40.47.10">
    <property type="match status" value="1"/>
</dbReference>
<feature type="active site" evidence="9">
    <location>
        <position position="287"/>
    </location>
</feature>
<comment type="similarity">
    <text evidence="1 9">Belongs to the thiolase-like superfamily. FabH family.</text>
</comment>
<dbReference type="NCBIfam" id="NF006829">
    <property type="entry name" value="PRK09352.1"/>
    <property type="match status" value="1"/>
</dbReference>
<evidence type="ECO:0000256" key="7">
    <source>
        <dbReference type="ARBA" id="ARBA00023160"/>
    </source>
</evidence>
<dbReference type="InterPro" id="IPR004655">
    <property type="entry name" value="FabH"/>
</dbReference>
<dbReference type="CDD" id="cd00830">
    <property type="entry name" value="KAS_III"/>
    <property type="match status" value="1"/>
</dbReference>
<feature type="region of interest" description="ACP-binding" evidence="9">
    <location>
        <begin position="258"/>
        <end position="262"/>
    </location>
</feature>
<dbReference type="PANTHER" id="PTHR34069">
    <property type="entry name" value="3-OXOACYL-[ACYL-CARRIER-PROTEIN] SYNTHASE 3"/>
    <property type="match status" value="1"/>
</dbReference>
<comment type="subcellular location">
    <subcellularLocation>
        <location evidence="9">Cytoplasm</location>
    </subcellularLocation>
</comment>
<dbReference type="EMBL" id="DXES01000012">
    <property type="protein sequence ID" value="HIX64727.1"/>
    <property type="molecule type" value="Genomic_DNA"/>
</dbReference>
<evidence type="ECO:0000256" key="5">
    <source>
        <dbReference type="ARBA" id="ARBA00022832"/>
    </source>
</evidence>
<comment type="catalytic activity">
    <reaction evidence="9">
        <text>malonyl-[ACP] + acetyl-CoA + H(+) = 3-oxobutanoyl-[ACP] + CO2 + CoA</text>
        <dbReference type="Rhea" id="RHEA:12080"/>
        <dbReference type="Rhea" id="RHEA-COMP:9623"/>
        <dbReference type="Rhea" id="RHEA-COMP:9625"/>
        <dbReference type="ChEBI" id="CHEBI:15378"/>
        <dbReference type="ChEBI" id="CHEBI:16526"/>
        <dbReference type="ChEBI" id="CHEBI:57287"/>
        <dbReference type="ChEBI" id="CHEBI:57288"/>
        <dbReference type="ChEBI" id="CHEBI:78449"/>
        <dbReference type="ChEBI" id="CHEBI:78450"/>
        <dbReference type="EC" id="2.3.1.180"/>
    </reaction>
</comment>
<dbReference type="Proteomes" id="UP000886800">
    <property type="component" value="Unassembled WGS sequence"/>
</dbReference>
<keyword evidence="5 9" id="KW-0276">Fatty acid metabolism</keyword>
<organism evidence="12 13">
    <name type="scientific">Candidatus Anaerotruncus excrementipullorum</name>
    <dbReference type="NCBI Taxonomy" id="2838465"/>
    <lineage>
        <taxon>Bacteria</taxon>
        <taxon>Bacillati</taxon>
        <taxon>Bacillota</taxon>
        <taxon>Clostridia</taxon>
        <taxon>Eubacteriales</taxon>
        <taxon>Oscillospiraceae</taxon>
        <taxon>Anaerotruncus</taxon>
    </lineage>
</organism>
<evidence type="ECO:0000256" key="4">
    <source>
        <dbReference type="ARBA" id="ARBA00022679"/>
    </source>
</evidence>
<keyword evidence="8 9" id="KW-0012">Acyltransferase</keyword>
<comment type="subunit">
    <text evidence="9">Homodimer.</text>
</comment>
<reference evidence="12" key="2">
    <citation type="submission" date="2021-04" db="EMBL/GenBank/DDBJ databases">
        <authorList>
            <person name="Gilroy R."/>
        </authorList>
    </citation>
    <scope>NUCLEOTIDE SEQUENCE</scope>
    <source>
        <strain evidence="12">CHK188-5543</strain>
    </source>
</reference>
<dbReference type="GO" id="GO:0004315">
    <property type="term" value="F:3-oxoacyl-[acyl-carrier-protein] synthase activity"/>
    <property type="evidence" value="ECO:0007669"/>
    <property type="project" value="InterPro"/>
</dbReference>
<dbReference type="GO" id="GO:0033818">
    <property type="term" value="F:beta-ketoacyl-acyl-carrier-protein synthase III activity"/>
    <property type="evidence" value="ECO:0007669"/>
    <property type="project" value="UniProtKB-UniRule"/>
</dbReference>
<comment type="function">
    <text evidence="9">Catalyzes the condensation reaction of fatty acid synthesis by the addition to an acyl acceptor of two carbons from malonyl-ACP. Catalyzes the first condensation reaction which initiates fatty acid synthesis and may therefore play a role in governing the total rate of fatty acid production. Possesses both acetoacetyl-ACP synthase and acetyl transacylase activities. Its substrate specificity determines the biosynthesis of branched-chain and/or straight-chain of fatty acids.</text>
</comment>
<dbReference type="Pfam" id="PF08541">
    <property type="entry name" value="ACP_syn_III_C"/>
    <property type="match status" value="1"/>
</dbReference>
<feature type="domain" description="Beta-ketoacyl-[acyl-carrier-protein] synthase III C-terminal" evidence="10">
    <location>
        <begin position="241"/>
        <end position="330"/>
    </location>
</feature>
<dbReference type="EC" id="2.3.1.180" evidence="9"/>
<dbReference type="GO" id="GO:0005737">
    <property type="term" value="C:cytoplasm"/>
    <property type="evidence" value="ECO:0007669"/>
    <property type="project" value="UniProtKB-SubCell"/>
</dbReference>
<keyword evidence="7 9" id="KW-0275">Fatty acid biosynthesis</keyword>
<dbReference type="HAMAP" id="MF_01815">
    <property type="entry name" value="FabH"/>
    <property type="match status" value="1"/>
</dbReference>
<protein>
    <recommendedName>
        <fullName evidence="9">Beta-ketoacyl-[acyl-carrier-protein] synthase III</fullName>
        <shortName evidence="9">Beta-ketoacyl-ACP synthase III</shortName>
        <shortName evidence="9">KAS III</shortName>
        <ecNumber evidence="9">2.3.1.180</ecNumber>
    </recommendedName>
    <alternativeName>
        <fullName evidence="9">3-oxoacyl-[acyl-carrier-protein] synthase 3</fullName>
    </alternativeName>
    <alternativeName>
        <fullName evidence="9">3-oxoacyl-[acyl-carrier-protein] synthase III</fullName>
    </alternativeName>
</protein>
<keyword evidence="2 9" id="KW-0963">Cytoplasm</keyword>
<reference evidence="12" key="1">
    <citation type="journal article" date="2021" name="PeerJ">
        <title>Extensive microbial diversity within the chicken gut microbiome revealed by metagenomics and culture.</title>
        <authorList>
            <person name="Gilroy R."/>
            <person name="Ravi A."/>
            <person name="Getino M."/>
            <person name="Pursley I."/>
            <person name="Horton D.L."/>
            <person name="Alikhan N.F."/>
            <person name="Baker D."/>
            <person name="Gharbi K."/>
            <person name="Hall N."/>
            <person name="Watson M."/>
            <person name="Adriaenssens E.M."/>
            <person name="Foster-Nyarko E."/>
            <person name="Jarju S."/>
            <person name="Secka A."/>
            <person name="Antonio M."/>
            <person name="Oren A."/>
            <person name="Chaudhuri R.R."/>
            <person name="La Ragione R."/>
            <person name="Hildebrand F."/>
            <person name="Pallen M.J."/>
        </authorList>
    </citation>
    <scope>NUCLEOTIDE SEQUENCE</scope>
    <source>
        <strain evidence="12">CHK188-5543</strain>
    </source>
</reference>
<feature type="active site" evidence="9">
    <location>
        <position position="112"/>
    </location>
</feature>
<name>A0A9D1WPB8_9FIRM</name>
<evidence type="ECO:0000259" key="11">
    <source>
        <dbReference type="Pfam" id="PF08545"/>
    </source>
</evidence>
<comment type="caution">
    <text evidence="12">The sequence shown here is derived from an EMBL/GenBank/DDBJ whole genome shotgun (WGS) entry which is preliminary data.</text>
</comment>
<proteinExistence type="inferred from homology"/>
<dbReference type="AlphaFoldDB" id="A0A9D1WPB8"/>
<dbReference type="NCBIfam" id="TIGR00747">
    <property type="entry name" value="fabH"/>
    <property type="match status" value="1"/>
</dbReference>
<comment type="pathway">
    <text evidence="9">Lipid metabolism; fatty acid biosynthesis.</text>
</comment>
<evidence type="ECO:0000256" key="3">
    <source>
        <dbReference type="ARBA" id="ARBA00022516"/>
    </source>
</evidence>
<evidence type="ECO:0000259" key="10">
    <source>
        <dbReference type="Pfam" id="PF08541"/>
    </source>
</evidence>
<dbReference type="InterPro" id="IPR013747">
    <property type="entry name" value="ACP_syn_III_C"/>
</dbReference>
<keyword evidence="4 9" id="KW-0808">Transferase</keyword>
<evidence type="ECO:0000313" key="12">
    <source>
        <dbReference type="EMBL" id="HIX64727.1"/>
    </source>
</evidence>
<accession>A0A9D1WPB8</accession>
<sequence>MAGIRICGTGSYLPDNLVDNDAYAKIVDTSDEWIRPRTGIVTRPIANGETTWRMGAAAGRRALEAAGVDPGQVGLIVVTSVTPDFLTPSMSCVIQQELGCPGAMCIDINCACTGFVYGLDMARRYLATGDVDTALVVSTEMLSRITNYADRTTCVLFGDGAGAAVVRRGQGLYGAHLAADGTGYSLMFCRQPLPPSPFTHNPPQPDEIYARPEADGHLVMAGHEVYKFAVKAMPQAVEEACKKAGLTPGQLDWVVPHQANIRIIQTAMKNLGLPMERAWVSIGHTGNISSATIPITLDEMVKAGALHPGDRVAMVGFGAGLTYGAAVLEW</sequence>
<evidence type="ECO:0000256" key="2">
    <source>
        <dbReference type="ARBA" id="ARBA00022490"/>
    </source>
</evidence>
<keyword evidence="9" id="KW-0511">Multifunctional enzyme</keyword>
<feature type="active site" evidence="9">
    <location>
        <position position="257"/>
    </location>
</feature>
<keyword evidence="6 9" id="KW-0443">Lipid metabolism</keyword>
<dbReference type="SUPFAM" id="SSF53901">
    <property type="entry name" value="Thiolase-like"/>
    <property type="match status" value="1"/>
</dbReference>
<dbReference type="GO" id="GO:0006633">
    <property type="term" value="P:fatty acid biosynthetic process"/>
    <property type="evidence" value="ECO:0007669"/>
    <property type="project" value="UniProtKB-UniRule"/>
</dbReference>
<evidence type="ECO:0000256" key="9">
    <source>
        <dbReference type="HAMAP-Rule" id="MF_01815"/>
    </source>
</evidence>
<feature type="domain" description="Beta-ketoacyl-[acyl-carrier-protein] synthase III N-terminal" evidence="11">
    <location>
        <begin position="106"/>
        <end position="181"/>
    </location>
</feature>
<keyword evidence="3 9" id="KW-0444">Lipid biosynthesis</keyword>
<dbReference type="Pfam" id="PF08545">
    <property type="entry name" value="ACP_syn_III"/>
    <property type="match status" value="1"/>
</dbReference>
<dbReference type="PANTHER" id="PTHR34069:SF2">
    <property type="entry name" value="BETA-KETOACYL-[ACYL-CARRIER-PROTEIN] SYNTHASE III"/>
    <property type="match status" value="1"/>
</dbReference>
<evidence type="ECO:0000256" key="8">
    <source>
        <dbReference type="ARBA" id="ARBA00023315"/>
    </source>
</evidence>
<comment type="domain">
    <text evidence="9">The last Arg residue of the ACP-binding site is essential for the weak association between ACP/AcpP and FabH.</text>
</comment>
<evidence type="ECO:0000313" key="13">
    <source>
        <dbReference type="Proteomes" id="UP000886800"/>
    </source>
</evidence>
<gene>
    <name evidence="9" type="primary">fabH</name>
    <name evidence="12" type="ORF">H9736_00610</name>
</gene>
<dbReference type="InterPro" id="IPR013751">
    <property type="entry name" value="ACP_syn_III_N"/>
</dbReference>
<evidence type="ECO:0000256" key="1">
    <source>
        <dbReference type="ARBA" id="ARBA00008642"/>
    </source>
</evidence>